<evidence type="ECO:0000313" key="2">
    <source>
        <dbReference type="Proteomes" id="UP000321800"/>
    </source>
</evidence>
<dbReference type="Proteomes" id="UP000321800">
    <property type="component" value="Unassembled WGS sequence"/>
</dbReference>
<name>A0A511FN80_9PROT</name>
<dbReference type="AlphaFoldDB" id="A0A511FN80"/>
<sequence>MAAGRATHDMAGSGGVTAPAAAAGSLFCGMTAKACAHTHKGAVKGAMQTGQLQSVTMGWAVLSGLRVGAIPLPSGGRRFNTFLTQ</sequence>
<evidence type="ECO:0000313" key="1">
    <source>
        <dbReference type="EMBL" id="GEL50405.1"/>
    </source>
</evidence>
<comment type="caution">
    <text evidence="1">The sequence shown here is derived from an EMBL/GenBank/DDBJ whole genome shotgun (WGS) entry which is preliminary data.</text>
</comment>
<proteinExistence type="predicted"/>
<accession>A0A511FN80</accession>
<gene>
    <name evidence="1" type="ORF">ATR01nite_14800</name>
</gene>
<organism evidence="1 2">
    <name type="scientific">Acetobacter tropicalis</name>
    <dbReference type="NCBI Taxonomy" id="104102"/>
    <lineage>
        <taxon>Bacteria</taxon>
        <taxon>Pseudomonadati</taxon>
        <taxon>Pseudomonadota</taxon>
        <taxon>Alphaproteobacteria</taxon>
        <taxon>Acetobacterales</taxon>
        <taxon>Acetobacteraceae</taxon>
        <taxon>Acetobacter</taxon>
    </lineage>
</organism>
<reference evidence="1 2" key="1">
    <citation type="submission" date="2019-07" db="EMBL/GenBank/DDBJ databases">
        <title>Whole genome shotgun sequence of Acetobacter tropicalis NBRC 16470.</title>
        <authorList>
            <person name="Hosoyama A."/>
            <person name="Uohara A."/>
            <person name="Ohji S."/>
            <person name="Ichikawa N."/>
        </authorList>
    </citation>
    <scope>NUCLEOTIDE SEQUENCE [LARGE SCALE GENOMIC DNA]</scope>
    <source>
        <strain evidence="1 2">NBRC 16470</strain>
    </source>
</reference>
<dbReference type="EMBL" id="BJVR01000011">
    <property type="protein sequence ID" value="GEL50405.1"/>
    <property type="molecule type" value="Genomic_DNA"/>
</dbReference>
<protein>
    <submittedName>
        <fullName evidence="1">Uncharacterized protein</fullName>
    </submittedName>
</protein>